<dbReference type="InterPro" id="IPR036761">
    <property type="entry name" value="TTHA0802/YceI-like_sf"/>
</dbReference>
<evidence type="ECO:0000313" key="2">
    <source>
        <dbReference type="EMBL" id="MBB6123424.1"/>
    </source>
</evidence>
<dbReference type="PANTHER" id="PTHR34406">
    <property type="entry name" value="PROTEIN YCEI"/>
    <property type="match status" value="1"/>
</dbReference>
<evidence type="ECO:0000259" key="1">
    <source>
        <dbReference type="SMART" id="SM00867"/>
    </source>
</evidence>
<dbReference type="Gene3D" id="2.40.128.110">
    <property type="entry name" value="Lipid/polyisoprenoid-binding, YceI-like"/>
    <property type="match status" value="1"/>
</dbReference>
<sequence>MTPTPLVRIIAGFALSALTWAPLPGEAKSPAVWKMNSARSKVEFRSSFGGDAFTGQFKRWNARILFDPTDLAHSSVAATIDLASAATGDSSRDTSLPEKDWFYVAKFPTAKFVSTSFRALGGNRYEAAGTLEIRGIKKPLKLPFQLDIKGNVAVMRAQVAVNRLLFGVGQGQFADPQSIPANVAVNLIVTAQK</sequence>
<dbReference type="SMART" id="SM00867">
    <property type="entry name" value="YceI"/>
    <property type="match status" value="1"/>
</dbReference>
<dbReference type="RefSeq" id="WP_184078327.1">
    <property type="nucleotide sequence ID" value="NZ_JACIJP010000001.1"/>
</dbReference>
<dbReference type="EMBL" id="JACIJP010000001">
    <property type="protein sequence ID" value="MBB6123424.1"/>
    <property type="molecule type" value="Genomic_DNA"/>
</dbReference>
<reference evidence="2 3" key="1">
    <citation type="submission" date="2020-08" db="EMBL/GenBank/DDBJ databases">
        <title>Genomic Encyclopedia of Type Strains, Phase IV (KMG-IV): sequencing the most valuable type-strain genomes for metagenomic binning, comparative biology and taxonomic classification.</title>
        <authorList>
            <person name="Goeker M."/>
        </authorList>
    </citation>
    <scope>NUCLEOTIDE SEQUENCE [LARGE SCALE GENOMIC DNA]</scope>
    <source>
        <strain evidence="2 3">DSM 102255</strain>
    </source>
</reference>
<protein>
    <submittedName>
        <fullName evidence="2">Polyisoprenoid-binding protein YceI</fullName>
    </submittedName>
</protein>
<feature type="domain" description="Lipid/polyisoprenoid-binding YceI-like" evidence="1">
    <location>
        <begin position="32"/>
        <end position="192"/>
    </location>
</feature>
<gene>
    <name evidence="2" type="ORF">FHS92_001131</name>
</gene>
<dbReference type="Pfam" id="PF04264">
    <property type="entry name" value="YceI"/>
    <property type="match status" value="1"/>
</dbReference>
<dbReference type="AlphaFoldDB" id="A0A841IYD7"/>
<dbReference type="InterPro" id="IPR007372">
    <property type="entry name" value="Lipid/polyisoprenoid-bd_YceI"/>
</dbReference>
<organism evidence="2 3">
    <name type="scientific">Sphingobium subterraneum</name>
    <dbReference type="NCBI Taxonomy" id="627688"/>
    <lineage>
        <taxon>Bacteria</taxon>
        <taxon>Pseudomonadati</taxon>
        <taxon>Pseudomonadota</taxon>
        <taxon>Alphaproteobacteria</taxon>
        <taxon>Sphingomonadales</taxon>
        <taxon>Sphingomonadaceae</taxon>
        <taxon>Sphingobium</taxon>
    </lineage>
</organism>
<evidence type="ECO:0000313" key="3">
    <source>
        <dbReference type="Proteomes" id="UP000552700"/>
    </source>
</evidence>
<keyword evidence="3" id="KW-1185">Reference proteome</keyword>
<dbReference type="SUPFAM" id="SSF101874">
    <property type="entry name" value="YceI-like"/>
    <property type="match status" value="1"/>
</dbReference>
<dbReference type="PANTHER" id="PTHR34406:SF1">
    <property type="entry name" value="PROTEIN YCEI"/>
    <property type="match status" value="1"/>
</dbReference>
<name>A0A841IYD7_9SPHN</name>
<dbReference type="Proteomes" id="UP000552700">
    <property type="component" value="Unassembled WGS sequence"/>
</dbReference>
<comment type="caution">
    <text evidence="2">The sequence shown here is derived from an EMBL/GenBank/DDBJ whole genome shotgun (WGS) entry which is preliminary data.</text>
</comment>
<proteinExistence type="predicted"/>
<accession>A0A841IYD7</accession>